<reference evidence="10 11" key="1">
    <citation type="journal article" date="2019" name="Int. J. Syst. Evol. Microbiol.">
        <title>The Global Catalogue of Microorganisms (GCM) 10K type strain sequencing project: providing services to taxonomists for standard genome sequencing and annotation.</title>
        <authorList>
            <consortium name="The Broad Institute Genomics Platform"/>
            <consortium name="The Broad Institute Genome Sequencing Center for Infectious Disease"/>
            <person name="Wu L."/>
            <person name="Ma J."/>
        </authorList>
    </citation>
    <scope>NUCLEOTIDE SEQUENCE [LARGE SCALE GENOMIC DNA]</scope>
    <source>
        <strain evidence="10 11">JCM 15896</strain>
    </source>
</reference>
<feature type="binding site" evidence="9">
    <location>
        <position position="66"/>
    </location>
    <ligand>
        <name>Mg(2+)</name>
        <dbReference type="ChEBI" id="CHEBI:18420"/>
        <label>1</label>
    </ligand>
</feature>
<comment type="catalytic activity">
    <reaction evidence="1 9">
        <text>adenosine 3',5'-bisphosphate + H2O = AMP + phosphate</text>
        <dbReference type="Rhea" id="RHEA:10040"/>
        <dbReference type="ChEBI" id="CHEBI:15377"/>
        <dbReference type="ChEBI" id="CHEBI:43474"/>
        <dbReference type="ChEBI" id="CHEBI:58343"/>
        <dbReference type="ChEBI" id="CHEBI:456215"/>
        <dbReference type="EC" id="3.1.3.7"/>
    </reaction>
</comment>
<sequence>MFEHALAQQVVRITHEAGEAILEIYKQDFTVYEKSDASPLTDADLAAHNIIVKGLEAISDLPVLSEESADIDWQTRQSWSDYWLVDPLDGTKEFVKKNGEFTVNIALISQGIPILGVVYAPVLKHTYVGVSGLGAYKIDNQQTTKISPKVHQAPESWKVVGSRSHQSPEIQTLLAELDGETELVAMGSSLKLCLVAEGKAHLYPRLGPTSEWDTAAAQAVVEASGGKVTIIDGLDSALDSDAVPLRYNQKESILNPYFLVSC</sequence>
<comment type="similarity">
    <text evidence="2 9">Belongs to the inositol monophosphatase superfamily. CysQ family.</text>
</comment>
<comment type="cofactor">
    <cofactor evidence="9">
        <name>Mg(2+)</name>
        <dbReference type="ChEBI" id="CHEBI:18420"/>
    </cofactor>
</comment>
<evidence type="ECO:0000256" key="3">
    <source>
        <dbReference type="ARBA" id="ARBA00022475"/>
    </source>
</evidence>
<keyword evidence="5 9" id="KW-0479">Metal-binding</keyword>
<gene>
    <name evidence="10" type="primary">cysQ_2</name>
    <name evidence="9" type="synonym">cysQ</name>
    <name evidence="10" type="ORF">GCM10009114_27470</name>
</gene>
<dbReference type="EC" id="3.1.3.7" evidence="9"/>
<keyword evidence="8 9" id="KW-0472">Membrane</keyword>
<evidence type="ECO:0000256" key="9">
    <source>
        <dbReference type="HAMAP-Rule" id="MF_02095"/>
    </source>
</evidence>
<evidence type="ECO:0000256" key="8">
    <source>
        <dbReference type="ARBA" id="ARBA00023136"/>
    </source>
</evidence>
<comment type="subcellular location">
    <subcellularLocation>
        <location evidence="9">Cell inner membrane</location>
        <topology evidence="9">Peripheral membrane protein</topology>
        <orientation evidence="9">Cytoplasmic side</orientation>
    </subcellularLocation>
</comment>
<dbReference type="NCBIfam" id="TIGR01331">
    <property type="entry name" value="bisphos_cysQ"/>
    <property type="match status" value="1"/>
</dbReference>
<dbReference type="InterPro" id="IPR000760">
    <property type="entry name" value="Inositol_monophosphatase-like"/>
</dbReference>
<comment type="caution">
    <text evidence="10">The sequence shown here is derived from an EMBL/GenBank/DDBJ whole genome shotgun (WGS) entry which is preliminary data.</text>
</comment>
<name>A0ABN1LNL3_9ALTE</name>
<keyword evidence="3 9" id="KW-1003">Cell membrane</keyword>
<evidence type="ECO:0000256" key="1">
    <source>
        <dbReference type="ARBA" id="ARBA00001625"/>
    </source>
</evidence>
<evidence type="ECO:0000313" key="10">
    <source>
        <dbReference type="EMBL" id="GAA0858317.1"/>
    </source>
</evidence>
<dbReference type="Gene3D" id="3.40.190.80">
    <property type="match status" value="1"/>
</dbReference>
<dbReference type="PROSITE" id="PS00629">
    <property type="entry name" value="IMP_1"/>
    <property type="match status" value="1"/>
</dbReference>
<dbReference type="CDD" id="cd01638">
    <property type="entry name" value="CysQ"/>
    <property type="match status" value="1"/>
</dbReference>
<protein>
    <recommendedName>
        <fullName evidence="9">3'(2'),5'-bisphosphate nucleotidase CysQ</fullName>
        <ecNumber evidence="9">3.1.3.7</ecNumber>
    </recommendedName>
    <alternativeName>
        <fullName evidence="9">3'(2'),5-bisphosphonucleoside 3'(2')-phosphohydrolase</fullName>
    </alternativeName>
    <alternativeName>
        <fullName evidence="9">3'-phosphoadenosine 5'-phosphate phosphatase</fullName>
        <shortName evidence="9">PAP phosphatase</shortName>
    </alternativeName>
</protein>
<dbReference type="InterPro" id="IPR020583">
    <property type="entry name" value="Inositol_monoP_metal-BS"/>
</dbReference>
<feature type="binding site" evidence="9">
    <location>
        <position position="213"/>
    </location>
    <ligand>
        <name>substrate</name>
    </ligand>
</feature>
<feature type="binding site" evidence="9">
    <location>
        <position position="88"/>
    </location>
    <ligand>
        <name>Mg(2+)</name>
        <dbReference type="ChEBI" id="CHEBI:18420"/>
        <label>1</label>
    </ligand>
</feature>
<keyword evidence="4 9" id="KW-0997">Cell inner membrane</keyword>
<dbReference type="PANTHER" id="PTHR43028">
    <property type="entry name" value="3'(2'),5'-BISPHOSPHATE NUCLEOTIDASE 1"/>
    <property type="match status" value="1"/>
</dbReference>
<dbReference type="InterPro" id="IPR020550">
    <property type="entry name" value="Inositol_monophosphatase_CS"/>
</dbReference>
<dbReference type="PANTHER" id="PTHR43028:SF5">
    <property type="entry name" value="3'(2'),5'-BISPHOSPHATE NUCLEOTIDASE 1"/>
    <property type="match status" value="1"/>
</dbReference>
<keyword evidence="7 9" id="KW-0460">Magnesium</keyword>
<dbReference type="Pfam" id="PF00459">
    <property type="entry name" value="Inositol_P"/>
    <property type="match status" value="1"/>
</dbReference>
<dbReference type="HAMAP" id="MF_02095">
    <property type="entry name" value="CysQ"/>
    <property type="match status" value="1"/>
</dbReference>
<feature type="binding site" evidence="9">
    <location>
        <position position="213"/>
    </location>
    <ligand>
        <name>Mg(2+)</name>
        <dbReference type="ChEBI" id="CHEBI:18420"/>
        <label>2</label>
    </ligand>
</feature>
<dbReference type="InterPro" id="IPR006240">
    <property type="entry name" value="CysQ"/>
</dbReference>
<evidence type="ECO:0000256" key="5">
    <source>
        <dbReference type="ARBA" id="ARBA00022723"/>
    </source>
</evidence>
<dbReference type="Proteomes" id="UP001500359">
    <property type="component" value="Unassembled WGS sequence"/>
</dbReference>
<dbReference type="InterPro" id="IPR050725">
    <property type="entry name" value="CysQ/Inositol_MonoPase"/>
</dbReference>
<keyword evidence="11" id="KW-1185">Reference proteome</keyword>
<proteinExistence type="inferred from homology"/>
<keyword evidence="6 9" id="KW-0378">Hydrolase</keyword>
<feature type="binding site" evidence="9">
    <location>
        <begin position="88"/>
        <end position="91"/>
    </location>
    <ligand>
        <name>substrate</name>
    </ligand>
</feature>
<accession>A0ABN1LNL3</accession>
<feature type="binding site" evidence="9">
    <location>
        <position position="86"/>
    </location>
    <ligand>
        <name>Mg(2+)</name>
        <dbReference type="ChEBI" id="CHEBI:18420"/>
        <label>2</label>
    </ligand>
</feature>
<dbReference type="RefSeq" id="WP_343860914.1">
    <property type="nucleotide sequence ID" value="NZ_BAAAFD010000008.1"/>
</dbReference>
<dbReference type="SUPFAM" id="SSF56655">
    <property type="entry name" value="Carbohydrate phosphatase"/>
    <property type="match status" value="1"/>
</dbReference>
<evidence type="ECO:0000256" key="7">
    <source>
        <dbReference type="ARBA" id="ARBA00022842"/>
    </source>
</evidence>
<organism evidence="10 11">
    <name type="scientific">Aliiglaciecola litoralis</name>
    <dbReference type="NCBI Taxonomy" id="582857"/>
    <lineage>
        <taxon>Bacteria</taxon>
        <taxon>Pseudomonadati</taxon>
        <taxon>Pseudomonadota</taxon>
        <taxon>Gammaproteobacteria</taxon>
        <taxon>Alteromonadales</taxon>
        <taxon>Alteromonadaceae</taxon>
        <taxon>Aliiglaciecola</taxon>
    </lineage>
</organism>
<evidence type="ECO:0000256" key="6">
    <source>
        <dbReference type="ARBA" id="ARBA00022801"/>
    </source>
</evidence>
<evidence type="ECO:0000256" key="4">
    <source>
        <dbReference type="ARBA" id="ARBA00022519"/>
    </source>
</evidence>
<feature type="binding site" evidence="9">
    <location>
        <position position="86"/>
    </location>
    <ligand>
        <name>Mg(2+)</name>
        <dbReference type="ChEBI" id="CHEBI:18420"/>
        <label>1</label>
    </ligand>
</feature>
<comment type="function">
    <text evidence="9">Converts adenosine-3',5'-bisphosphate (PAP) to AMP.</text>
</comment>
<dbReference type="PROSITE" id="PS00630">
    <property type="entry name" value="IMP_2"/>
    <property type="match status" value="1"/>
</dbReference>
<dbReference type="EMBL" id="BAAAFD010000008">
    <property type="protein sequence ID" value="GAA0858317.1"/>
    <property type="molecule type" value="Genomic_DNA"/>
</dbReference>
<feature type="binding site" evidence="9">
    <location>
        <position position="66"/>
    </location>
    <ligand>
        <name>substrate</name>
    </ligand>
</feature>
<evidence type="ECO:0000313" key="11">
    <source>
        <dbReference type="Proteomes" id="UP001500359"/>
    </source>
</evidence>
<dbReference type="Gene3D" id="3.30.540.10">
    <property type="entry name" value="Fructose-1,6-Bisphosphatase, subunit A, domain 1"/>
    <property type="match status" value="1"/>
</dbReference>
<feature type="binding site" evidence="9">
    <location>
        <position position="89"/>
    </location>
    <ligand>
        <name>Mg(2+)</name>
        <dbReference type="ChEBI" id="CHEBI:18420"/>
        <label>2</label>
    </ligand>
</feature>
<evidence type="ECO:0000256" key="2">
    <source>
        <dbReference type="ARBA" id="ARBA00005289"/>
    </source>
</evidence>